<feature type="transmembrane region" description="Helical" evidence="6">
    <location>
        <begin position="173"/>
        <end position="192"/>
    </location>
</feature>
<dbReference type="InterPro" id="IPR047817">
    <property type="entry name" value="ABC2_TM_bact-type"/>
</dbReference>
<dbReference type="Pfam" id="PF01061">
    <property type="entry name" value="ABC2_membrane"/>
    <property type="match status" value="1"/>
</dbReference>
<reference evidence="8 9" key="1">
    <citation type="submission" date="2019-01" db="EMBL/GenBank/DDBJ databases">
        <title>Genome sequencing of strain 2JSPR-7.</title>
        <authorList>
            <person name="Heo J."/>
            <person name="Kim S.-J."/>
            <person name="Kim J.-S."/>
            <person name="Hong S.-B."/>
            <person name="Kwon S.-W."/>
        </authorList>
    </citation>
    <scope>NUCLEOTIDE SEQUENCE [LARGE SCALE GENOMIC DNA]</scope>
    <source>
        <strain evidence="8 9">2JSPR-7</strain>
    </source>
</reference>
<evidence type="ECO:0000313" key="9">
    <source>
        <dbReference type="Proteomes" id="UP000291758"/>
    </source>
</evidence>
<evidence type="ECO:0000313" key="8">
    <source>
        <dbReference type="EMBL" id="QAY62954.1"/>
    </source>
</evidence>
<feature type="transmembrane region" description="Helical" evidence="6">
    <location>
        <begin position="62"/>
        <end position="84"/>
    </location>
</feature>
<dbReference type="InterPro" id="IPR051784">
    <property type="entry name" value="Nod_factor_ABC_transporter"/>
</dbReference>
<dbReference type="Proteomes" id="UP000291758">
    <property type="component" value="Chromosome"/>
</dbReference>
<accession>A0A4P6EK41</accession>
<evidence type="ECO:0000256" key="6">
    <source>
        <dbReference type="RuleBase" id="RU361157"/>
    </source>
</evidence>
<dbReference type="InterPro" id="IPR013525">
    <property type="entry name" value="ABC2_TM"/>
</dbReference>
<dbReference type="InterPro" id="IPR000412">
    <property type="entry name" value="ABC_2_transport"/>
</dbReference>
<feature type="transmembrane region" description="Helical" evidence="6">
    <location>
        <begin position="234"/>
        <end position="255"/>
    </location>
</feature>
<evidence type="ECO:0000256" key="4">
    <source>
        <dbReference type="ARBA" id="ARBA00023136"/>
    </source>
</evidence>
<keyword evidence="9" id="KW-1185">Reference proteome</keyword>
<evidence type="ECO:0000256" key="5">
    <source>
        <dbReference type="ARBA" id="ARBA00023251"/>
    </source>
</evidence>
<dbReference type="KEGG" id="xyl:ET495_06535"/>
<feature type="domain" description="ABC transmembrane type-2" evidence="7">
    <location>
        <begin position="23"/>
        <end position="255"/>
    </location>
</feature>
<organism evidence="8 9">
    <name type="scientific">Xylanimonas allomyrinae</name>
    <dbReference type="NCBI Taxonomy" id="2509459"/>
    <lineage>
        <taxon>Bacteria</taxon>
        <taxon>Bacillati</taxon>
        <taxon>Actinomycetota</taxon>
        <taxon>Actinomycetes</taxon>
        <taxon>Micrococcales</taxon>
        <taxon>Promicromonosporaceae</taxon>
        <taxon>Xylanimonas</taxon>
    </lineage>
</organism>
<evidence type="ECO:0000256" key="2">
    <source>
        <dbReference type="ARBA" id="ARBA00022692"/>
    </source>
</evidence>
<dbReference type="PIRSF" id="PIRSF006648">
    <property type="entry name" value="DrrB"/>
    <property type="match status" value="1"/>
</dbReference>
<evidence type="ECO:0000256" key="3">
    <source>
        <dbReference type="ARBA" id="ARBA00022989"/>
    </source>
</evidence>
<evidence type="ECO:0000256" key="1">
    <source>
        <dbReference type="ARBA" id="ARBA00004141"/>
    </source>
</evidence>
<dbReference type="PANTHER" id="PTHR43229:SF2">
    <property type="entry name" value="NODULATION PROTEIN J"/>
    <property type="match status" value="1"/>
</dbReference>
<dbReference type="PROSITE" id="PS51012">
    <property type="entry name" value="ABC_TM2"/>
    <property type="match status" value="1"/>
</dbReference>
<gene>
    <name evidence="8" type="ORF">ET495_06535</name>
</gene>
<keyword evidence="5" id="KW-0046">Antibiotic resistance</keyword>
<dbReference type="AlphaFoldDB" id="A0A4P6EK41"/>
<feature type="transmembrane region" description="Helical" evidence="6">
    <location>
        <begin position="142"/>
        <end position="166"/>
    </location>
</feature>
<dbReference type="RefSeq" id="WP_129203594.1">
    <property type="nucleotide sequence ID" value="NZ_CP035495.1"/>
</dbReference>
<keyword evidence="2 6" id="KW-0812">Transmembrane</keyword>
<dbReference type="EMBL" id="CP035495">
    <property type="protein sequence ID" value="QAY62954.1"/>
    <property type="molecule type" value="Genomic_DNA"/>
</dbReference>
<evidence type="ECO:0000259" key="7">
    <source>
        <dbReference type="PROSITE" id="PS51012"/>
    </source>
</evidence>
<comment type="subcellular location">
    <subcellularLocation>
        <location evidence="6">Cell membrane</location>
        <topology evidence="6">Multi-pass membrane protein</topology>
    </subcellularLocation>
    <subcellularLocation>
        <location evidence="1">Membrane</location>
        <topology evidence="1">Multi-pass membrane protein</topology>
    </subcellularLocation>
</comment>
<feature type="transmembrane region" description="Helical" evidence="6">
    <location>
        <begin position="105"/>
        <end position="130"/>
    </location>
</feature>
<dbReference type="OrthoDB" id="9255971at2"/>
<keyword evidence="3 6" id="KW-1133">Transmembrane helix</keyword>
<dbReference type="PANTHER" id="PTHR43229">
    <property type="entry name" value="NODULATION PROTEIN J"/>
    <property type="match status" value="1"/>
</dbReference>
<comment type="similarity">
    <text evidence="6">Belongs to the ABC-2 integral membrane protein family.</text>
</comment>
<sequence>MSALAHTTMLAARASRSTLRVPVFAVMQVVQPLIWLLLFGQLFRSVVDIPGFAEPGTTYLEFITPGVVMMTAMFGAAWAGTGIVEDSERGVMDHLLASPASRLAIQLASLVWFAAVAVAQALVVLGVAWLCGARFDGGATGLLVLLLGVVLLTFVFAATSNAVALLTRQQEALIGISQGLTIPLMFLSSAVMDTRLSAGWVATAARFNPFDWAVVAGREALAGDPDWGLVWGRLGLLAALAVAMTALATGAFRAYRRAA</sequence>
<feature type="transmembrane region" description="Helical" evidence="6">
    <location>
        <begin position="21"/>
        <end position="42"/>
    </location>
</feature>
<dbReference type="GO" id="GO:0140359">
    <property type="term" value="F:ABC-type transporter activity"/>
    <property type="evidence" value="ECO:0007669"/>
    <property type="project" value="InterPro"/>
</dbReference>
<dbReference type="GO" id="GO:0043190">
    <property type="term" value="C:ATP-binding cassette (ABC) transporter complex"/>
    <property type="evidence" value="ECO:0007669"/>
    <property type="project" value="InterPro"/>
</dbReference>
<keyword evidence="6" id="KW-1003">Cell membrane</keyword>
<dbReference type="GO" id="GO:0046677">
    <property type="term" value="P:response to antibiotic"/>
    <property type="evidence" value="ECO:0007669"/>
    <property type="project" value="UniProtKB-KW"/>
</dbReference>
<protein>
    <recommendedName>
        <fullName evidence="6">Transport permease protein</fullName>
    </recommendedName>
</protein>
<keyword evidence="4 6" id="KW-0472">Membrane</keyword>
<keyword evidence="6" id="KW-0813">Transport</keyword>
<proteinExistence type="inferred from homology"/>
<name>A0A4P6EK41_9MICO</name>